<dbReference type="STRING" id="1851148.SMSP2_00192"/>
<evidence type="ECO:0000313" key="7">
    <source>
        <dbReference type="Proteomes" id="UP000188181"/>
    </source>
</evidence>
<evidence type="ECO:0000256" key="1">
    <source>
        <dbReference type="ARBA" id="ARBA00022491"/>
    </source>
</evidence>
<dbReference type="PROSITE" id="PS50932">
    <property type="entry name" value="HTH_LACI_2"/>
    <property type="match status" value="1"/>
</dbReference>
<reference evidence="7" key="1">
    <citation type="submission" date="2017-02" db="EMBL/GenBank/DDBJ databases">
        <title>Comparative genomics and description of representatives of a novel lineage of planctomycetes thriving in anoxic sediments.</title>
        <authorList>
            <person name="Spring S."/>
            <person name="Bunk B."/>
            <person name="Sproer C."/>
        </authorList>
    </citation>
    <scope>NUCLEOTIDE SEQUENCE [LARGE SCALE GENOMIC DNA]</scope>
    <source>
        <strain evidence="7">SM-Chi-D1</strain>
    </source>
</reference>
<dbReference type="Pfam" id="PF00356">
    <property type="entry name" value="LacI"/>
    <property type="match status" value="1"/>
</dbReference>
<dbReference type="InterPro" id="IPR046335">
    <property type="entry name" value="LacI/GalR-like_sensor"/>
</dbReference>
<evidence type="ECO:0000256" key="3">
    <source>
        <dbReference type="ARBA" id="ARBA00023125"/>
    </source>
</evidence>
<keyword evidence="3" id="KW-0238">DNA-binding</keyword>
<dbReference type="Proteomes" id="UP000188181">
    <property type="component" value="Chromosome"/>
</dbReference>
<dbReference type="PANTHER" id="PTHR30146">
    <property type="entry name" value="LACI-RELATED TRANSCRIPTIONAL REPRESSOR"/>
    <property type="match status" value="1"/>
</dbReference>
<evidence type="ECO:0000256" key="4">
    <source>
        <dbReference type="ARBA" id="ARBA00023163"/>
    </source>
</evidence>
<dbReference type="CDD" id="cd06267">
    <property type="entry name" value="PBP1_LacI_sugar_binding-like"/>
    <property type="match status" value="1"/>
</dbReference>
<organism evidence="6 7">
    <name type="scientific">Limihaloglobus sulfuriphilus</name>
    <dbReference type="NCBI Taxonomy" id="1851148"/>
    <lineage>
        <taxon>Bacteria</taxon>
        <taxon>Pseudomonadati</taxon>
        <taxon>Planctomycetota</taxon>
        <taxon>Phycisphaerae</taxon>
        <taxon>Sedimentisphaerales</taxon>
        <taxon>Sedimentisphaeraceae</taxon>
        <taxon>Limihaloglobus</taxon>
    </lineage>
</organism>
<name>A0A1Q2MBF0_9BACT</name>
<dbReference type="KEGG" id="pbas:SMSP2_00192"/>
<dbReference type="PANTHER" id="PTHR30146:SF148">
    <property type="entry name" value="HTH-TYPE TRANSCRIPTIONAL REPRESSOR PURR-RELATED"/>
    <property type="match status" value="1"/>
</dbReference>
<feature type="domain" description="HTH lacI-type" evidence="5">
    <location>
        <begin position="11"/>
        <end position="66"/>
    </location>
</feature>
<proteinExistence type="predicted"/>
<dbReference type="EMBL" id="CP019646">
    <property type="protein sequence ID" value="AQQ69858.1"/>
    <property type="molecule type" value="Genomic_DNA"/>
</dbReference>
<keyword evidence="2" id="KW-0805">Transcription regulation</keyword>
<dbReference type="GO" id="GO:0003700">
    <property type="term" value="F:DNA-binding transcription factor activity"/>
    <property type="evidence" value="ECO:0007669"/>
    <property type="project" value="TreeGrafter"/>
</dbReference>
<dbReference type="CDD" id="cd01392">
    <property type="entry name" value="HTH_LacI"/>
    <property type="match status" value="1"/>
</dbReference>
<dbReference type="Pfam" id="PF13377">
    <property type="entry name" value="Peripla_BP_3"/>
    <property type="match status" value="1"/>
</dbReference>
<dbReference type="Gene3D" id="3.40.50.2300">
    <property type="match status" value="2"/>
</dbReference>
<evidence type="ECO:0000313" key="6">
    <source>
        <dbReference type="EMBL" id="AQQ69858.1"/>
    </source>
</evidence>
<dbReference type="InterPro" id="IPR010982">
    <property type="entry name" value="Lambda_DNA-bd_dom_sf"/>
</dbReference>
<dbReference type="InterPro" id="IPR000843">
    <property type="entry name" value="HTH_LacI"/>
</dbReference>
<sequence length="353" mass="39603">MSVSKNKKTVPQLKDVAKEANVSLTTASIILRNGNGRFHEDTKKRVFQAARELGWQQNLLVQSMQTGKTRTIGVLVPPFDSYWTNVLSGIHQELTDADYMPITLWAGDSNKFSNETQGLEHIRKLIGHRVEGLIAWPDFAETYRANIRELSNINIPFVVIDHALPEKEGVDSVQTDEEQGGKLVAEHLIGLGHKKIACFSEFQKSARSWQLMRTKYFEFAVYTTAKDVEYSIWHLNDDETDGIEVALRMLSDKNRPTAVFAETDHLATDVYNAASELGIKIPQELSVVGFSGLDFTKKMRPPLTTVMQRGIEVGHHAGRMLINRIENKETGSAHTVRVGCDFILRNSTAPPVN</sequence>
<keyword evidence="4" id="KW-0804">Transcription</keyword>
<gene>
    <name evidence="6" type="primary">ccpA_2</name>
    <name evidence="6" type="ORF">SMSP2_00192</name>
</gene>
<dbReference type="Gene3D" id="1.10.260.40">
    <property type="entry name" value="lambda repressor-like DNA-binding domains"/>
    <property type="match status" value="1"/>
</dbReference>
<dbReference type="SUPFAM" id="SSF53822">
    <property type="entry name" value="Periplasmic binding protein-like I"/>
    <property type="match status" value="1"/>
</dbReference>
<evidence type="ECO:0000256" key="2">
    <source>
        <dbReference type="ARBA" id="ARBA00023015"/>
    </source>
</evidence>
<dbReference type="SMART" id="SM00354">
    <property type="entry name" value="HTH_LACI"/>
    <property type="match status" value="1"/>
</dbReference>
<dbReference type="GO" id="GO:0000976">
    <property type="term" value="F:transcription cis-regulatory region binding"/>
    <property type="evidence" value="ECO:0007669"/>
    <property type="project" value="TreeGrafter"/>
</dbReference>
<evidence type="ECO:0000259" key="5">
    <source>
        <dbReference type="PROSITE" id="PS50932"/>
    </source>
</evidence>
<dbReference type="AlphaFoldDB" id="A0A1Q2MBF0"/>
<dbReference type="SUPFAM" id="SSF47413">
    <property type="entry name" value="lambda repressor-like DNA-binding domains"/>
    <property type="match status" value="1"/>
</dbReference>
<dbReference type="InterPro" id="IPR028082">
    <property type="entry name" value="Peripla_BP_I"/>
</dbReference>
<dbReference type="RefSeq" id="WP_146682163.1">
    <property type="nucleotide sequence ID" value="NZ_CP019646.1"/>
</dbReference>
<accession>A0A1Q2MBF0</accession>
<dbReference type="OrthoDB" id="269117at2"/>
<keyword evidence="1" id="KW-0678">Repressor</keyword>
<protein>
    <submittedName>
        <fullName evidence="6">Glucose-resistance amylase regulator</fullName>
    </submittedName>
</protein>
<keyword evidence="7" id="KW-1185">Reference proteome</keyword>